<dbReference type="SMART" id="SM00347">
    <property type="entry name" value="HTH_MARR"/>
    <property type="match status" value="1"/>
</dbReference>
<dbReference type="Pfam" id="PF12802">
    <property type="entry name" value="MarR_2"/>
    <property type="match status" value="1"/>
</dbReference>
<dbReference type="RefSeq" id="WP_186876958.1">
    <property type="nucleotide sequence ID" value="NZ_JACOPF010000004.1"/>
</dbReference>
<organism evidence="2 3">
    <name type="scientific">Mediterraneibacter hominis</name>
    <dbReference type="NCBI Taxonomy" id="2763054"/>
    <lineage>
        <taxon>Bacteria</taxon>
        <taxon>Bacillati</taxon>
        <taxon>Bacillota</taxon>
        <taxon>Clostridia</taxon>
        <taxon>Lachnospirales</taxon>
        <taxon>Lachnospiraceae</taxon>
        <taxon>Mediterraneibacter</taxon>
    </lineage>
</organism>
<feature type="domain" description="HTH marR-type" evidence="1">
    <location>
        <begin position="24"/>
        <end position="125"/>
    </location>
</feature>
<accession>A0A923RS13</accession>
<dbReference type="Proteomes" id="UP000652477">
    <property type="component" value="Unassembled WGS sequence"/>
</dbReference>
<dbReference type="InterPro" id="IPR036390">
    <property type="entry name" value="WH_DNA-bd_sf"/>
</dbReference>
<dbReference type="SUPFAM" id="SSF46785">
    <property type="entry name" value="Winged helix' DNA-binding domain"/>
    <property type="match status" value="1"/>
</dbReference>
<evidence type="ECO:0000313" key="2">
    <source>
        <dbReference type="EMBL" id="MBC5690303.1"/>
    </source>
</evidence>
<comment type="caution">
    <text evidence="2">The sequence shown here is derived from an EMBL/GenBank/DDBJ whole genome shotgun (WGS) entry which is preliminary data.</text>
</comment>
<protein>
    <submittedName>
        <fullName evidence="2">MarR family transcriptional regulator</fullName>
    </submittedName>
</protein>
<dbReference type="EMBL" id="JACOPF010000004">
    <property type="protein sequence ID" value="MBC5690303.1"/>
    <property type="molecule type" value="Genomic_DNA"/>
</dbReference>
<proteinExistence type="predicted"/>
<dbReference type="GO" id="GO:0003700">
    <property type="term" value="F:DNA-binding transcription factor activity"/>
    <property type="evidence" value="ECO:0007669"/>
    <property type="project" value="InterPro"/>
</dbReference>
<keyword evidence="3" id="KW-1185">Reference proteome</keyword>
<sequence length="148" mass="17346">MYHVNNHAQLYTELWRETNALYENWARKHSLSYYELLVILSLSEKDVVHTQKNICRRWQLPKQTVNSILKNFIERSWVVLISSEEDKRNKIIVPTKKGKSVITKTSAQLALDEKAVWKSLGKAHADALITGITLYNRFFQEVVDREDT</sequence>
<dbReference type="InterPro" id="IPR000835">
    <property type="entry name" value="HTH_MarR-typ"/>
</dbReference>
<evidence type="ECO:0000259" key="1">
    <source>
        <dbReference type="SMART" id="SM00347"/>
    </source>
</evidence>
<reference evidence="2" key="1">
    <citation type="submission" date="2020-08" db="EMBL/GenBank/DDBJ databases">
        <title>Genome public.</title>
        <authorList>
            <person name="Liu C."/>
            <person name="Sun Q."/>
        </authorList>
    </citation>
    <scope>NUCLEOTIDE SEQUENCE</scope>
    <source>
        <strain evidence="2">NSJ-55</strain>
    </source>
</reference>
<dbReference type="Gene3D" id="1.10.10.10">
    <property type="entry name" value="Winged helix-like DNA-binding domain superfamily/Winged helix DNA-binding domain"/>
    <property type="match status" value="1"/>
</dbReference>
<gene>
    <name evidence="2" type="ORF">H8S37_15410</name>
</gene>
<dbReference type="InterPro" id="IPR036388">
    <property type="entry name" value="WH-like_DNA-bd_sf"/>
</dbReference>
<evidence type="ECO:0000313" key="3">
    <source>
        <dbReference type="Proteomes" id="UP000652477"/>
    </source>
</evidence>
<dbReference type="AlphaFoldDB" id="A0A923RS13"/>
<name>A0A923RS13_9FIRM</name>